<evidence type="ECO:0000256" key="1">
    <source>
        <dbReference type="SAM" id="MobiDB-lite"/>
    </source>
</evidence>
<gene>
    <name evidence="2" type="ORF">AAFF_G00098950</name>
</gene>
<proteinExistence type="predicted"/>
<sequence>MACKGVGVRAGEGRVCWGGFGRGGQVSVPNGCTETSLILPGSPGPPRARPPCPIKTETDVRRQALHGRSGGRRVPAMAAGQELSPSQVRVTGVVRFGDGEDKLFHSGVVTEMVCQCQCVT</sequence>
<dbReference type="Proteomes" id="UP001221898">
    <property type="component" value="Unassembled WGS sequence"/>
</dbReference>
<feature type="compositionally biased region" description="Pro residues" evidence="1">
    <location>
        <begin position="42"/>
        <end position="53"/>
    </location>
</feature>
<evidence type="ECO:0000313" key="3">
    <source>
        <dbReference type="Proteomes" id="UP001221898"/>
    </source>
</evidence>
<dbReference type="EMBL" id="JAINUG010000164">
    <property type="protein sequence ID" value="KAJ8390975.1"/>
    <property type="molecule type" value="Genomic_DNA"/>
</dbReference>
<comment type="caution">
    <text evidence="2">The sequence shown here is derived from an EMBL/GenBank/DDBJ whole genome shotgun (WGS) entry which is preliminary data.</text>
</comment>
<protein>
    <submittedName>
        <fullName evidence="2">Uncharacterized protein</fullName>
    </submittedName>
</protein>
<organism evidence="2 3">
    <name type="scientific">Aldrovandia affinis</name>
    <dbReference type="NCBI Taxonomy" id="143900"/>
    <lineage>
        <taxon>Eukaryota</taxon>
        <taxon>Metazoa</taxon>
        <taxon>Chordata</taxon>
        <taxon>Craniata</taxon>
        <taxon>Vertebrata</taxon>
        <taxon>Euteleostomi</taxon>
        <taxon>Actinopterygii</taxon>
        <taxon>Neopterygii</taxon>
        <taxon>Teleostei</taxon>
        <taxon>Notacanthiformes</taxon>
        <taxon>Halosauridae</taxon>
        <taxon>Aldrovandia</taxon>
    </lineage>
</organism>
<reference evidence="2" key="1">
    <citation type="journal article" date="2023" name="Science">
        <title>Genome structures resolve the early diversification of teleost fishes.</title>
        <authorList>
            <person name="Parey E."/>
            <person name="Louis A."/>
            <person name="Montfort J."/>
            <person name="Bouchez O."/>
            <person name="Roques C."/>
            <person name="Iampietro C."/>
            <person name="Lluch J."/>
            <person name="Castinel A."/>
            <person name="Donnadieu C."/>
            <person name="Desvignes T."/>
            <person name="Floi Bucao C."/>
            <person name="Jouanno E."/>
            <person name="Wen M."/>
            <person name="Mejri S."/>
            <person name="Dirks R."/>
            <person name="Jansen H."/>
            <person name="Henkel C."/>
            <person name="Chen W.J."/>
            <person name="Zahm M."/>
            <person name="Cabau C."/>
            <person name="Klopp C."/>
            <person name="Thompson A.W."/>
            <person name="Robinson-Rechavi M."/>
            <person name="Braasch I."/>
            <person name="Lecointre G."/>
            <person name="Bobe J."/>
            <person name="Postlethwait J.H."/>
            <person name="Berthelot C."/>
            <person name="Roest Crollius H."/>
            <person name="Guiguen Y."/>
        </authorList>
    </citation>
    <scope>NUCLEOTIDE SEQUENCE</scope>
    <source>
        <strain evidence="2">NC1722</strain>
    </source>
</reference>
<name>A0AAD7WBY7_9TELE</name>
<feature type="region of interest" description="Disordered" evidence="1">
    <location>
        <begin position="35"/>
        <end position="54"/>
    </location>
</feature>
<keyword evidence="3" id="KW-1185">Reference proteome</keyword>
<evidence type="ECO:0000313" key="2">
    <source>
        <dbReference type="EMBL" id="KAJ8390975.1"/>
    </source>
</evidence>
<accession>A0AAD7WBY7</accession>
<dbReference type="AlphaFoldDB" id="A0AAD7WBY7"/>